<evidence type="ECO:0000313" key="1">
    <source>
        <dbReference type="EMBL" id="MDR7624298.1"/>
    </source>
</evidence>
<reference evidence="1" key="3">
    <citation type="submission" date="2024-03" db="EMBL/GenBank/DDBJ databases">
        <title>Lacticaseibacillus paracasei KCKM 0992.</title>
        <authorList>
            <person name="Kim T.W."/>
        </authorList>
    </citation>
    <scope>NUCLEOTIDE SEQUENCE</scope>
    <source>
        <strain evidence="1">KCKM 0992</strain>
    </source>
</reference>
<sequence length="102" mass="11734">MSEITPKAVKVWLAANILAIEFDNGQTRYMRSHFIKDYLDAWSPTRGKGKRVNLIIAPTWEWFGANPQIAEDGTLTLFDKDTYTPEELWKNSKERIDEVSGT</sequence>
<dbReference type="EMBL" id="PKQJ01000001">
    <property type="protein sequence ID" value="PLC47697.1"/>
    <property type="molecule type" value="Genomic_DNA"/>
</dbReference>
<dbReference type="Proteomes" id="UP001268544">
    <property type="component" value="Unassembled WGS sequence"/>
</dbReference>
<reference evidence="4" key="2">
    <citation type="submission" date="2023-07" db="EMBL/GenBank/DDBJ databases">
        <title>Lacticaseibacillus paracasei KCKM 0992.</title>
        <authorList>
            <person name="Kim T.W."/>
        </authorList>
    </citation>
    <scope>NUCLEOTIDE SEQUENCE [LARGE SCALE GENOMIC DNA]</scope>
    <source>
        <strain evidence="4">KCKM 0992</strain>
    </source>
</reference>
<accession>A0A125U8G6</accession>
<comment type="caution">
    <text evidence="2">The sequence shown here is derived from an EMBL/GenBank/DDBJ whole genome shotgun (WGS) entry which is preliminary data.</text>
</comment>
<protein>
    <submittedName>
        <fullName evidence="2">Uncharacterized protein</fullName>
    </submittedName>
</protein>
<organism evidence="2 3">
    <name type="scientific">Lacticaseibacillus paracasei</name>
    <name type="common">Lactobacillus paracasei</name>
    <dbReference type="NCBI Taxonomy" id="1597"/>
    <lineage>
        <taxon>Bacteria</taxon>
        <taxon>Bacillati</taxon>
        <taxon>Bacillota</taxon>
        <taxon>Bacilli</taxon>
        <taxon>Lactobacillales</taxon>
        <taxon>Lactobacillaceae</taxon>
        <taxon>Lacticaseibacillus</taxon>
    </lineage>
</organism>
<gene>
    <name evidence="2" type="ORF">C0Q90_01390</name>
    <name evidence="1" type="ORF">RF672_06655</name>
</gene>
<evidence type="ECO:0000313" key="3">
    <source>
        <dbReference type="Proteomes" id="UP000234512"/>
    </source>
</evidence>
<evidence type="ECO:0000313" key="4">
    <source>
        <dbReference type="Proteomes" id="UP001268544"/>
    </source>
</evidence>
<evidence type="ECO:0000313" key="2">
    <source>
        <dbReference type="EMBL" id="PLC47697.1"/>
    </source>
</evidence>
<proteinExistence type="predicted"/>
<dbReference type="Proteomes" id="UP000234512">
    <property type="component" value="Unassembled WGS sequence"/>
</dbReference>
<dbReference type="AlphaFoldDB" id="A0A243PQJ6"/>
<name>A0A243PQJ6_LACPA</name>
<dbReference type="KEGG" id="lce:LC2W_1679"/>
<dbReference type="RefSeq" id="WP_003590883.1">
    <property type="nucleotide sequence ID" value="NC_010999.1"/>
</dbReference>
<reference evidence="2 3" key="1">
    <citation type="journal article" date="2018" name="Genome Announc.">
        <title>Draft Genome Sequence of Lactobacillus paracasei DUP 13076, Which Exhibits Potent Antipathogenic Effects against Salmonella enterica Serovars Enteritidis, Typhimurium, and Heidelberg.</title>
        <authorList>
            <person name="Muyyarikkandy M.S."/>
            <person name="Alqahtani F.H."/>
            <person name="Mandoiu I."/>
            <person name="Amalaradjou M.A."/>
        </authorList>
    </citation>
    <scope>NUCLEOTIDE SEQUENCE [LARGE SCALE GENOMIC DNA]</scope>
    <source>
        <strain evidence="2 3">DUP 13076</strain>
    </source>
</reference>
<accession>A0A243PQJ6</accession>
<dbReference type="EMBL" id="JAVKVH010000001">
    <property type="protein sequence ID" value="MDR7624298.1"/>
    <property type="molecule type" value="Genomic_DNA"/>
</dbReference>
<dbReference type="KEGG" id="lcs:LCBD_1711"/>